<dbReference type="AlphaFoldDB" id="A0A9W7GCF9"/>
<dbReference type="EMBL" id="BRYA01000143">
    <property type="protein sequence ID" value="GMI41184.1"/>
    <property type="molecule type" value="Genomic_DNA"/>
</dbReference>
<reference evidence="3" key="1">
    <citation type="journal article" date="2023" name="Commun. Biol.">
        <title>Genome analysis of Parmales, the sister group of diatoms, reveals the evolutionary specialization of diatoms from phago-mixotrophs to photoautotrophs.</title>
        <authorList>
            <person name="Ban H."/>
            <person name="Sato S."/>
            <person name="Yoshikawa S."/>
            <person name="Yamada K."/>
            <person name="Nakamura Y."/>
            <person name="Ichinomiya M."/>
            <person name="Sato N."/>
            <person name="Blanc-Mathieu R."/>
            <person name="Endo H."/>
            <person name="Kuwata A."/>
            <person name="Ogata H."/>
        </authorList>
    </citation>
    <scope>NUCLEOTIDE SEQUENCE [LARGE SCALE GENOMIC DNA]</scope>
</reference>
<accession>A0A9W7GCF9</accession>
<proteinExistence type="predicted"/>
<organism evidence="2 3">
    <name type="scientific">Triparma columacea</name>
    <dbReference type="NCBI Taxonomy" id="722753"/>
    <lineage>
        <taxon>Eukaryota</taxon>
        <taxon>Sar</taxon>
        <taxon>Stramenopiles</taxon>
        <taxon>Ochrophyta</taxon>
        <taxon>Bolidophyceae</taxon>
        <taxon>Parmales</taxon>
        <taxon>Triparmaceae</taxon>
        <taxon>Triparma</taxon>
    </lineage>
</organism>
<protein>
    <submittedName>
        <fullName evidence="2">Uncharacterized protein</fullName>
    </submittedName>
</protein>
<comment type="caution">
    <text evidence="2">The sequence shown here is derived from an EMBL/GenBank/DDBJ whole genome shotgun (WGS) entry which is preliminary data.</text>
</comment>
<feature type="region of interest" description="Disordered" evidence="1">
    <location>
        <begin position="30"/>
        <end position="77"/>
    </location>
</feature>
<evidence type="ECO:0000256" key="1">
    <source>
        <dbReference type="SAM" id="MobiDB-lite"/>
    </source>
</evidence>
<dbReference type="Proteomes" id="UP001165065">
    <property type="component" value="Unassembled WGS sequence"/>
</dbReference>
<evidence type="ECO:0000313" key="2">
    <source>
        <dbReference type="EMBL" id="GMI41184.1"/>
    </source>
</evidence>
<gene>
    <name evidence="2" type="ORF">TrCOL_g2741</name>
</gene>
<keyword evidence="3" id="KW-1185">Reference proteome</keyword>
<sequence length="101" mass="10913">MFLSQQSWMQKSKARNVAAKEKYLAEVALEEAEAEERRSKRSENTPTSYGPGEDLSEVDGGGDGWEGSMKDDGSGLVDFNENKVGKIITEEQGGEGGGLIL</sequence>
<name>A0A9W7GCF9_9STRA</name>
<evidence type="ECO:0000313" key="3">
    <source>
        <dbReference type="Proteomes" id="UP001165065"/>
    </source>
</evidence>